<reference evidence="8 9" key="1">
    <citation type="submission" date="2024-08" db="EMBL/GenBank/DDBJ databases">
        <title>Mycobacterium servetensis sp. nov., a novel rapid-growing mycobacterial species recovered from a human patient in Zaragoza, Spain.</title>
        <authorList>
            <person name="Tristancho-Baro A.I."/>
            <person name="Buenestado-Serrano S."/>
            <person name="Garcia De Viedma D."/>
            <person name="Milagro-Beamonte A."/>
            <person name="Burillo N."/>
            <person name="Sanz S."/>
            <person name="Lopez-Calleja A.I."/>
            <person name="Penas-Utrilla D."/>
            <person name="Guardingo M."/>
            <person name="Garcia M.J."/>
            <person name="Vinuelas-Bayon J."/>
        </authorList>
    </citation>
    <scope>NUCLEOTIDE SEQUENCE [LARGE SCALE GENOMIC DNA]</scope>
    <source>
        <strain evidence="9">HUMS_12744610</strain>
    </source>
</reference>
<proteinExistence type="inferred from homology"/>
<evidence type="ECO:0000313" key="9">
    <source>
        <dbReference type="Proteomes" id="UP001564760"/>
    </source>
</evidence>
<evidence type="ECO:0000313" key="8">
    <source>
        <dbReference type="EMBL" id="MEY8016932.1"/>
    </source>
</evidence>
<keyword evidence="5 7" id="KW-1133">Transmembrane helix</keyword>
<comment type="caution">
    <text evidence="8">The sequence shown here is derived from an EMBL/GenBank/DDBJ whole genome shotgun (WGS) entry which is preliminary data.</text>
</comment>
<dbReference type="Gene3D" id="2.60.40.2880">
    <property type="entry name" value="MmpS1-5, C-terminal soluble domain"/>
    <property type="match status" value="1"/>
</dbReference>
<evidence type="ECO:0000256" key="7">
    <source>
        <dbReference type="SAM" id="Phobius"/>
    </source>
</evidence>
<keyword evidence="4 7" id="KW-0812">Transmembrane</keyword>
<evidence type="ECO:0000256" key="4">
    <source>
        <dbReference type="ARBA" id="ARBA00022692"/>
    </source>
</evidence>
<evidence type="ECO:0000256" key="1">
    <source>
        <dbReference type="ARBA" id="ARBA00004236"/>
    </source>
</evidence>
<keyword evidence="3" id="KW-1003">Cell membrane</keyword>
<keyword evidence="6 7" id="KW-0472">Membrane</keyword>
<dbReference type="InterPro" id="IPR038468">
    <property type="entry name" value="MmpS_C"/>
</dbReference>
<sequence length="151" mass="15948">MARDKRRKAKGLISKYWLFGLLVGVIVVAGYGVEAVQKMSDAIGEPVPAPSIPPTVVEVNPKHVTYEVFGDLGGGGRVTYADLNSQPIQITPTSLPWSYSQTTMSPAVTLSLVSQVSGDSLGCRIIVNGKVLDEHVVSHRSAAVSCTVIAA</sequence>
<dbReference type="InterPro" id="IPR008693">
    <property type="entry name" value="MmpS"/>
</dbReference>
<dbReference type="Pfam" id="PF05423">
    <property type="entry name" value="Mycobact_memb"/>
    <property type="match status" value="1"/>
</dbReference>
<evidence type="ECO:0000256" key="6">
    <source>
        <dbReference type="ARBA" id="ARBA00023136"/>
    </source>
</evidence>
<dbReference type="RefSeq" id="WP_369739283.1">
    <property type="nucleotide sequence ID" value="NZ_JBGEDP010000001.1"/>
</dbReference>
<evidence type="ECO:0000256" key="5">
    <source>
        <dbReference type="ARBA" id="ARBA00022989"/>
    </source>
</evidence>
<dbReference type="Proteomes" id="UP001564760">
    <property type="component" value="Unassembled WGS sequence"/>
</dbReference>
<evidence type="ECO:0000256" key="2">
    <source>
        <dbReference type="ARBA" id="ARBA00007531"/>
    </source>
</evidence>
<organism evidence="8 9">
    <name type="scientific">Mycobacterium servetii</name>
    <dbReference type="NCBI Taxonomy" id="3237418"/>
    <lineage>
        <taxon>Bacteria</taxon>
        <taxon>Bacillati</taxon>
        <taxon>Actinomycetota</taxon>
        <taxon>Actinomycetes</taxon>
        <taxon>Mycobacteriales</taxon>
        <taxon>Mycobacteriaceae</taxon>
        <taxon>Mycobacterium</taxon>
    </lineage>
</organism>
<keyword evidence="9" id="KW-1185">Reference proteome</keyword>
<feature type="transmembrane region" description="Helical" evidence="7">
    <location>
        <begin position="12"/>
        <end position="33"/>
    </location>
</feature>
<dbReference type="EMBL" id="JBGEDP010000001">
    <property type="protein sequence ID" value="MEY8016932.1"/>
    <property type="molecule type" value="Genomic_DNA"/>
</dbReference>
<comment type="subcellular location">
    <subcellularLocation>
        <location evidence="1">Cell membrane</location>
    </subcellularLocation>
</comment>
<gene>
    <name evidence="8" type="ORF">AB8998_19000</name>
</gene>
<accession>A0ABV4C4X1</accession>
<evidence type="ECO:0000256" key="3">
    <source>
        <dbReference type="ARBA" id="ARBA00022475"/>
    </source>
</evidence>
<comment type="similarity">
    <text evidence="2">Belongs to the MmpS family.</text>
</comment>
<name>A0ABV4C4X1_9MYCO</name>
<protein>
    <submittedName>
        <fullName evidence="8">MmpS family transport accessory protein</fullName>
    </submittedName>
</protein>